<dbReference type="Proteomes" id="UP000060487">
    <property type="component" value="Unassembled WGS sequence"/>
</dbReference>
<keyword evidence="3 5" id="KW-0874">Quinone</keyword>
<proteinExistence type="inferred from homology"/>
<dbReference type="Gene3D" id="3.30.460.80">
    <property type="entry name" value="NADH:ubiquinone oxidoreductase, 30kDa subunit"/>
    <property type="match status" value="1"/>
</dbReference>
<name>A0ABR5SJF9_9BACT</name>
<keyword evidence="3 4" id="KW-0520">NAD</keyword>
<dbReference type="RefSeq" id="WP_236861473.1">
    <property type="nucleotide sequence ID" value="NZ_LNQR01000023.1"/>
</dbReference>
<dbReference type="GO" id="GO:0016491">
    <property type="term" value="F:oxidoreductase activity"/>
    <property type="evidence" value="ECO:0007669"/>
    <property type="project" value="UniProtKB-KW"/>
</dbReference>
<dbReference type="InterPro" id="IPR037232">
    <property type="entry name" value="NADH_quin_OxRdtase_su_C/D-like"/>
</dbReference>
<evidence type="ECO:0000256" key="5">
    <source>
        <dbReference type="RuleBase" id="RU003582"/>
    </source>
</evidence>
<protein>
    <recommendedName>
        <fullName evidence="3">NADH-quinone oxidoreductase subunit C</fullName>
        <ecNumber evidence="3">7.1.1.-</ecNumber>
    </recommendedName>
    <alternativeName>
        <fullName evidence="3">NADH dehydrogenase I subunit C</fullName>
    </alternativeName>
    <alternativeName>
        <fullName evidence="3">NDH-1 subunit C</fullName>
    </alternativeName>
</protein>
<evidence type="ECO:0000313" key="8">
    <source>
        <dbReference type="Proteomes" id="UP000060487"/>
    </source>
</evidence>
<comment type="subcellular location">
    <subcellularLocation>
        <location evidence="3">Cell membrane</location>
        <topology evidence="3">Peripheral membrane protein</topology>
        <orientation evidence="3">Cytoplasmic side</orientation>
    </subcellularLocation>
</comment>
<dbReference type="HAMAP" id="MF_01357">
    <property type="entry name" value="NDH1_NuoC"/>
    <property type="match status" value="1"/>
</dbReference>
<evidence type="ECO:0000256" key="2">
    <source>
        <dbReference type="ARBA" id="ARBA00022448"/>
    </source>
</evidence>
<dbReference type="InterPro" id="IPR001268">
    <property type="entry name" value="NADH_UbQ_OxRdtase_30kDa_su"/>
</dbReference>
<keyword evidence="2 3" id="KW-0813">Transport</keyword>
<evidence type="ECO:0000256" key="3">
    <source>
        <dbReference type="HAMAP-Rule" id="MF_01357"/>
    </source>
</evidence>
<dbReference type="EC" id="7.1.1.-" evidence="3"/>
<sequence>MEPPKIAETLKGEFADDVIAVKEFRAQTGVTLKKDNILQIARRLHDAPEFKFDLLKDLCGVDYKKIKNPRFEVVYNLYSITHRHSLRLNVQVSDKESIQSVVSVWKTADWHERECFDMYGIVFDGHPDLRRILMPEDWDGYPMRKDYPTAGPEDDPGAEWGGFREVLKKAEDFKKFGWYK</sequence>
<dbReference type="Pfam" id="PF00329">
    <property type="entry name" value="Complex1_30kDa"/>
    <property type="match status" value="1"/>
</dbReference>
<comment type="subunit">
    <text evidence="3">NDH-1 is composed of 14 different subunits. Subunits NuoB, C, D, E, F, and G constitute the peripheral sector of the complex.</text>
</comment>
<reference evidence="7 8" key="1">
    <citation type="submission" date="2015-11" db="EMBL/GenBank/DDBJ databases">
        <authorList>
            <person name="Lin W."/>
        </authorList>
    </citation>
    <scope>NUCLEOTIDE SEQUENCE [LARGE SCALE GENOMIC DNA]</scope>
    <source>
        <strain evidence="7 8">HCH-1</strain>
    </source>
</reference>
<keyword evidence="8" id="KW-1185">Reference proteome</keyword>
<keyword evidence="3 4" id="KW-1278">Translocase</keyword>
<evidence type="ECO:0000256" key="4">
    <source>
        <dbReference type="RuleBase" id="RU003456"/>
    </source>
</evidence>
<feature type="domain" description="NADH:ubiquinone oxidoreductase 30kDa subunit" evidence="6">
    <location>
        <begin position="30"/>
        <end position="152"/>
    </location>
</feature>
<keyword evidence="3" id="KW-0472">Membrane</keyword>
<dbReference type="PROSITE" id="PS00542">
    <property type="entry name" value="COMPLEX1_30K"/>
    <property type="match status" value="1"/>
</dbReference>
<evidence type="ECO:0000259" key="6">
    <source>
        <dbReference type="Pfam" id="PF00329"/>
    </source>
</evidence>
<dbReference type="PANTHER" id="PTHR10884">
    <property type="entry name" value="NADH DEHYDROGENASE UBIQUINONE IRON-SULFUR PROTEIN 3"/>
    <property type="match status" value="1"/>
</dbReference>
<dbReference type="InterPro" id="IPR010218">
    <property type="entry name" value="NADH_DH_suC"/>
</dbReference>
<gene>
    <name evidence="3" type="primary">nuoC</name>
    <name evidence="7" type="ORF">ASN18_0611</name>
</gene>
<dbReference type="PANTHER" id="PTHR10884:SF14">
    <property type="entry name" value="NADH DEHYDROGENASE [UBIQUINONE] IRON-SULFUR PROTEIN 3, MITOCHONDRIAL"/>
    <property type="match status" value="1"/>
</dbReference>
<keyword evidence="7" id="KW-0560">Oxidoreductase</keyword>
<comment type="similarity">
    <text evidence="1 3 4">Belongs to the complex I 30 kDa subunit family.</text>
</comment>
<evidence type="ECO:0000256" key="1">
    <source>
        <dbReference type="ARBA" id="ARBA00007569"/>
    </source>
</evidence>
<dbReference type="NCBIfam" id="TIGR01961">
    <property type="entry name" value="NuoC_fam"/>
    <property type="match status" value="1"/>
</dbReference>
<keyword evidence="3" id="KW-1003">Cell membrane</keyword>
<comment type="function">
    <text evidence="3">NDH-1 shuttles electrons from NADH, via FMN and iron-sulfur (Fe-S) centers, to quinones in the respiratory chain. The immediate electron acceptor for the enzyme in this species is believed to be ubiquinone. Couples the redox reaction to proton translocation (for every two electrons transferred, four hydrogen ions are translocated across the cytoplasmic membrane), and thus conserves the redox energy in a proton gradient.</text>
</comment>
<keyword evidence="3" id="KW-0830">Ubiquinone</keyword>
<dbReference type="EMBL" id="LNQR01000023">
    <property type="protein sequence ID" value="KWT92058.1"/>
    <property type="molecule type" value="Genomic_DNA"/>
</dbReference>
<comment type="catalytic activity">
    <reaction evidence="3 5">
        <text>a quinone + NADH + 5 H(+)(in) = a quinol + NAD(+) + 4 H(+)(out)</text>
        <dbReference type="Rhea" id="RHEA:57888"/>
        <dbReference type="ChEBI" id="CHEBI:15378"/>
        <dbReference type="ChEBI" id="CHEBI:24646"/>
        <dbReference type="ChEBI" id="CHEBI:57540"/>
        <dbReference type="ChEBI" id="CHEBI:57945"/>
        <dbReference type="ChEBI" id="CHEBI:132124"/>
    </reaction>
</comment>
<dbReference type="InterPro" id="IPR020396">
    <property type="entry name" value="NADH_UbQ_OxRdtase_CS"/>
</dbReference>
<dbReference type="SUPFAM" id="SSF143243">
    <property type="entry name" value="Nqo5-like"/>
    <property type="match status" value="1"/>
</dbReference>
<accession>A0ABR5SJF9</accession>
<comment type="caution">
    <text evidence="7">The sequence shown here is derived from an EMBL/GenBank/DDBJ whole genome shotgun (WGS) entry which is preliminary data.</text>
</comment>
<organism evidence="7 8">
    <name type="scientific">Candidatus Magnetominusculus xianensis</name>
    <dbReference type="NCBI Taxonomy" id="1748249"/>
    <lineage>
        <taxon>Bacteria</taxon>
        <taxon>Pseudomonadati</taxon>
        <taxon>Nitrospirota</taxon>
        <taxon>Nitrospiria</taxon>
        <taxon>Nitrospirales</taxon>
        <taxon>Nitrospiraceae</taxon>
        <taxon>Candidatus Magnetominusculus</taxon>
    </lineage>
</organism>
<evidence type="ECO:0000313" key="7">
    <source>
        <dbReference type="EMBL" id="KWT92058.1"/>
    </source>
</evidence>